<gene>
    <name evidence="1" type="ORF">SKAU_G00266380</name>
</gene>
<dbReference type="Proteomes" id="UP001152622">
    <property type="component" value="Chromosome 10"/>
</dbReference>
<keyword evidence="2" id="KW-1185">Reference proteome</keyword>
<sequence>MLDESYLCHVSHPCFSSSHKSKDLNSCFTRHIIRRCSRAVVTRYRYDWVSCWVLRVYIVRWYYVPRITQADGPRAGNTQNWLAVSKKGARQMPE</sequence>
<evidence type="ECO:0000313" key="1">
    <source>
        <dbReference type="EMBL" id="KAJ8348049.1"/>
    </source>
</evidence>
<evidence type="ECO:0000313" key="2">
    <source>
        <dbReference type="Proteomes" id="UP001152622"/>
    </source>
</evidence>
<reference evidence="1" key="1">
    <citation type="journal article" date="2023" name="Science">
        <title>Genome structures resolve the early diversification of teleost fishes.</title>
        <authorList>
            <person name="Parey E."/>
            <person name="Louis A."/>
            <person name="Montfort J."/>
            <person name="Bouchez O."/>
            <person name="Roques C."/>
            <person name="Iampietro C."/>
            <person name="Lluch J."/>
            <person name="Castinel A."/>
            <person name="Donnadieu C."/>
            <person name="Desvignes T."/>
            <person name="Floi Bucao C."/>
            <person name="Jouanno E."/>
            <person name="Wen M."/>
            <person name="Mejri S."/>
            <person name="Dirks R."/>
            <person name="Jansen H."/>
            <person name="Henkel C."/>
            <person name="Chen W.J."/>
            <person name="Zahm M."/>
            <person name="Cabau C."/>
            <person name="Klopp C."/>
            <person name="Thompson A.W."/>
            <person name="Robinson-Rechavi M."/>
            <person name="Braasch I."/>
            <person name="Lecointre G."/>
            <person name="Bobe J."/>
            <person name="Postlethwait J.H."/>
            <person name="Berthelot C."/>
            <person name="Roest Crollius H."/>
            <person name="Guiguen Y."/>
        </authorList>
    </citation>
    <scope>NUCLEOTIDE SEQUENCE</scope>
    <source>
        <strain evidence="1">WJC10195</strain>
    </source>
</reference>
<name>A0A9Q1EZP4_SYNKA</name>
<proteinExistence type="predicted"/>
<dbReference type="AlphaFoldDB" id="A0A9Q1EZP4"/>
<protein>
    <submittedName>
        <fullName evidence="1">Uncharacterized protein</fullName>
    </submittedName>
</protein>
<comment type="caution">
    <text evidence="1">The sequence shown here is derived from an EMBL/GenBank/DDBJ whole genome shotgun (WGS) entry which is preliminary data.</text>
</comment>
<accession>A0A9Q1EZP4</accession>
<dbReference type="EMBL" id="JAINUF010000010">
    <property type="protein sequence ID" value="KAJ8348049.1"/>
    <property type="molecule type" value="Genomic_DNA"/>
</dbReference>
<organism evidence="1 2">
    <name type="scientific">Synaphobranchus kaupii</name>
    <name type="common">Kaup's arrowtooth eel</name>
    <dbReference type="NCBI Taxonomy" id="118154"/>
    <lineage>
        <taxon>Eukaryota</taxon>
        <taxon>Metazoa</taxon>
        <taxon>Chordata</taxon>
        <taxon>Craniata</taxon>
        <taxon>Vertebrata</taxon>
        <taxon>Euteleostomi</taxon>
        <taxon>Actinopterygii</taxon>
        <taxon>Neopterygii</taxon>
        <taxon>Teleostei</taxon>
        <taxon>Anguilliformes</taxon>
        <taxon>Synaphobranchidae</taxon>
        <taxon>Synaphobranchus</taxon>
    </lineage>
</organism>